<name>A0AAE0L0P3_9CHLO</name>
<gene>
    <name evidence="2" type="ORF">CYMTET_23698</name>
</gene>
<dbReference type="EMBL" id="LGRX02012217">
    <property type="protein sequence ID" value="KAK3267766.1"/>
    <property type="molecule type" value="Genomic_DNA"/>
</dbReference>
<feature type="compositionally biased region" description="Low complexity" evidence="1">
    <location>
        <begin position="241"/>
        <end position="252"/>
    </location>
</feature>
<feature type="compositionally biased region" description="Basic and acidic residues" evidence="1">
    <location>
        <begin position="219"/>
        <end position="236"/>
    </location>
</feature>
<feature type="compositionally biased region" description="Basic and acidic residues" evidence="1">
    <location>
        <begin position="255"/>
        <end position="265"/>
    </location>
</feature>
<accession>A0AAE0L0P3</accession>
<evidence type="ECO:0000313" key="3">
    <source>
        <dbReference type="Proteomes" id="UP001190700"/>
    </source>
</evidence>
<feature type="compositionally biased region" description="Basic and acidic residues" evidence="1">
    <location>
        <begin position="173"/>
        <end position="202"/>
    </location>
</feature>
<feature type="compositionally biased region" description="Polar residues" evidence="1">
    <location>
        <begin position="25"/>
        <end position="34"/>
    </location>
</feature>
<organism evidence="2 3">
    <name type="scientific">Cymbomonas tetramitiformis</name>
    <dbReference type="NCBI Taxonomy" id="36881"/>
    <lineage>
        <taxon>Eukaryota</taxon>
        <taxon>Viridiplantae</taxon>
        <taxon>Chlorophyta</taxon>
        <taxon>Pyramimonadophyceae</taxon>
        <taxon>Pyramimonadales</taxon>
        <taxon>Pyramimonadaceae</taxon>
        <taxon>Cymbomonas</taxon>
    </lineage>
</organism>
<sequence length="636" mass="69229">MNSVSEKLDALLQYTFDLSDDGFLTSRSFQSMNRSGKYPKSGEQARTCAHPPSAISKERPIDLAALKSRVRERYPAPKSQAPAKPRKVTKKPGKEPPANTGAGGDQPSEEPPPANEDLAPAASESAPSAAEGTAAADNGEENTTGAPAQGEVPVESGEEAPKEPADAEGEASAEAKTEEATPESEVKGEDAPAEEAKPKEPAPAEEPAEEGEAAPPAEDAPKEEPPAEQAAEKSEAEAPAEDAQAPEQAAEPVDPETKAKAEAELAAEQERVFREMLEEVTQRNMAGLKAVYAAYVPYDGETDDSSFSIDPSRGCARLRAPPPKDGAEKGMNVYGVRCLFRDARLLDNRFGFEDVDPLFERTIIGTPAKEGNVNGLSFEGMVMMFVEVAMACFPKLANRDLPQAIDRVQKGHVITYCRKQPEEQADGAAALPEVPAAPLQAMLVFQKYMGAARVAFAHYATLETVGTALSGWDTVYRTNRTLSELEFLTFLLNFEITPQLLAKRDAKAVFQTVCSELGVTDVTLPEFMECLCRCALLASDNVEKIFSNPSRTVTELAACRRYIAKLPAEMREHYEILSQLSKSSRTGDVVVMTNTTPLEPKEHDARYNAEKQQEWLYTAQCENQRSQRRHPQYENK</sequence>
<feature type="compositionally biased region" description="Low complexity" evidence="1">
    <location>
        <begin position="119"/>
        <end position="136"/>
    </location>
</feature>
<protein>
    <submittedName>
        <fullName evidence="2">Uncharacterized protein</fullName>
    </submittedName>
</protein>
<reference evidence="2 3" key="1">
    <citation type="journal article" date="2015" name="Genome Biol. Evol.">
        <title>Comparative Genomics of a Bacterivorous Green Alga Reveals Evolutionary Causalities and Consequences of Phago-Mixotrophic Mode of Nutrition.</title>
        <authorList>
            <person name="Burns J.A."/>
            <person name="Paasch A."/>
            <person name="Narechania A."/>
            <person name="Kim E."/>
        </authorList>
    </citation>
    <scope>NUCLEOTIDE SEQUENCE [LARGE SCALE GENOMIC DNA]</scope>
    <source>
        <strain evidence="2 3">PLY_AMNH</strain>
    </source>
</reference>
<feature type="region of interest" description="Disordered" evidence="1">
    <location>
        <begin position="22"/>
        <end position="265"/>
    </location>
</feature>
<evidence type="ECO:0000256" key="1">
    <source>
        <dbReference type="SAM" id="MobiDB-lite"/>
    </source>
</evidence>
<keyword evidence="3" id="KW-1185">Reference proteome</keyword>
<proteinExistence type="predicted"/>
<comment type="caution">
    <text evidence="2">The sequence shown here is derived from an EMBL/GenBank/DDBJ whole genome shotgun (WGS) entry which is preliminary data.</text>
</comment>
<dbReference type="Proteomes" id="UP001190700">
    <property type="component" value="Unassembled WGS sequence"/>
</dbReference>
<dbReference type="AlphaFoldDB" id="A0AAE0L0P3"/>
<evidence type="ECO:0000313" key="2">
    <source>
        <dbReference type="EMBL" id="KAK3267766.1"/>
    </source>
</evidence>